<evidence type="ECO:0000313" key="2">
    <source>
        <dbReference type="WBParaSite" id="PS1159_v2.g22806.t1"/>
    </source>
</evidence>
<evidence type="ECO:0000313" key="1">
    <source>
        <dbReference type="Proteomes" id="UP000887580"/>
    </source>
</evidence>
<sequence>MGMKLQCLFILAIQACMVNSMKVEIGVTFGKNIIVENIFAYAIQSGKCSKEILSHFGNIFVDTCRFHNLPILYDDGFVTSPVFSIDKEIEEFLKEKKALTKNDIDWSITYFMRNKNGLNKKEELEEILFQRLKTYYQSTETNLYQLLKELRINQCNETLKWMNDSKSKLQSILHNKNVGDLFSTYYKPSGTSELSATFLPEKCILRLNKCSILYKPLYHPFLSNVQKLTEIQTTEAYDVLGTLFVNEEISDRIPQIALYCNSSKHENLFTPKLFRVNV</sequence>
<accession>A0AC35G088</accession>
<dbReference type="WBParaSite" id="PS1159_v2.g22806.t1">
    <property type="protein sequence ID" value="PS1159_v2.g22806.t1"/>
    <property type="gene ID" value="PS1159_v2.g22806"/>
</dbReference>
<proteinExistence type="predicted"/>
<name>A0AC35G088_9BILA</name>
<protein>
    <submittedName>
        <fullName evidence="2">Uncharacterized protein</fullName>
    </submittedName>
</protein>
<reference evidence="2" key="1">
    <citation type="submission" date="2022-11" db="UniProtKB">
        <authorList>
            <consortium name="WormBaseParasite"/>
        </authorList>
    </citation>
    <scope>IDENTIFICATION</scope>
</reference>
<dbReference type="Proteomes" id="UP000887580">
    <property type="component" value="Unplaced"/>
</dbReference>
<organism evidence="1 2">
    <name type="scientific">Panagrolaimus sp. PS1159</name>
    <dbReference type="NCBI Taxonomy" id="55785"/>
    <lineage>
        <taxon>Eukaryota</taxon>
        <taxon>Metazoa</taxon>
        <taxon>Ecdysozoa</taxon>
        <taxon>Nematoda</taxon>
        <taxon>Chromadorea</taxon>
        <taxon>Rhabditida</taxon>
        <taxon>Tylenchina</taxon>
        <taxon>Panagrolaimomorpha</taxon>
        <taxon>Panagrolaimoidea</taxon>
        <taxon>Panagrolaimidae</taxon>
        <taxon>Panagrolaimus</taxon>
    </lineage>
</organism>